<sequence>MSNPHPHNCTSCMPLETHLFRRACLKLSPMQRADYFFFLYSEDITPMKLMAKIYQIIQILQTLSTLISEVQALCVQGLLRYIFSILFYFTPQLNPFHLLDAYRAATKDETFVFTSAKPQDGQTPGNGGQSPPQEGSDNGSDSPKKDATEPPAPCGCTA</sequence>
<accession>A0A0F2MJB0</accession>
<feature type="region of interest" description="Disordered" evidence="1">
    <location>
        <begin position="114"/>
        <end position="158"/>
    </location>
</feature>
<comment type="caution">
    <text evidence="2">The sequence shown here is derived from an EMBL/GenBank/DDBJ whole genome shotgun (WGS) entry which is preliminary data.</text>
</comment>
<dbReference type="EMBL" id="AXCR01000001">
    <property type="protein sequence ID" value="KJR89707.1"/>
    <property type="molecule type" value="Genomic_DNA"/>
</dbReference>
<reference evidence="2 3" key="1">
    <citation type="journal article" date="2014" name="BMC Genomics">
        <title>Comparative genomics of the major fungal agents of human and animal Sporotrichosis: Sporothrix schenckii and Sporothrix brasiliensis.</title>
        <authorList>
            <person name="Teixeira M.M."/>
            <person name="de Almeida L.G."/>
            <person name="Kubitschek-Barreira P."/>
            <person name="Alves F.L."/>
            <person name="Kioshima E.S."/>
            <person name="Abadio A.K."/>
            <person name="Fernandes L."/>
            <person name="Derengowski L.S."/>
            <person name="Ferreira K.S."/>
            <person name="Souza R.C."/>
            <person name="Ruiz J.C."/>
            <person name="de Andrade N.C."/>
            <person name="Paes H.C."/>
            <person name="Nicola A.M."/>
            <person name="Albuquerque P."/>
            <person name="Gerber A.L."/>
            <person name="Martins V.P."/>
            <person name="Peconick L.D."/>
            <person name="Neto A.V."/>
            <person name="Chaucanez C.B."/>
            <person name="Silva P.A."/>
            <person name="Cunha O.L."/>
            <person name="de Oliveira F.F."/>
            <person name="dos Santos T.C."/>
            <person name="Barros A.L."/>
            <person name="Soares M.A."/>
            <person name="de Oliveira L.M."/>
            <person name="Marini M.M."/>
            <person name="Villalobos-Duno H."/>
            <person name="Cunha M.M."/>
            <person name="de Hoog S."/>
            <person name="da Silveira J.F."/>
            <person name="Henrissat B."/>
            <person name="Nino-Vega G.A."/>
            <person name="Cisalpino P.S."/>
            <person name="Mora-Montes H.M."/>
            <person name="Almeida S.R."/>
            <person name="Stajich J.E."/>
            <person name="Lopes-Bezerra L.M."/>
            <person name="Vasconcelos A.T."/>
            <person name="Felipe M.S."/>
        </authorList>
    </citation>
    <scope>NUCLEOTIDE SEQUENCE [LARGE SCALE GENOMIC DNA]</scope>
    <source>
        <strain evidence="2 3">1099-18</strain>
    </source>
</reference>
<feature type="compositionally biased region" description="Polar residues" evidence="1">
    <location>
        <begin position="114"/>
        <end position="141"/>
    </location>
</feature>
<reference evidence="2 3" key="2">
    <citation type="journal article" date="2015" name="Eukaryot. Cell">
        <title>Asexual propagation of a virulent clone complex in a human and feline outbreak of sporotrichosis.</title>
        <authorList>
            <person name="Teixeira Mde M."/>
            <person name="Rodrigues A.M."/>
            <person name="Tsui C.K."/>
            <person name="de Almeida L.G."/>
            <person name="Van Diepeningen A.D."/>
            <person name="van den Ende B.G."/>
            <person name="Fernandes G.F."/>
            <person name="Kano R."/>
            <person name="Hamelin R.C."/>
            <person name="Lopes-Bezerra L.M."/>
            <person name="Vasconcelos A.T."/>
            <person name="de Hoog S."/>
            <person name="de Camargo Z.P."/>
            <person name="Felipe M.S."/>
        </authorList>
    </citation>
    <scope>NUCLEOTIDE SEQUENCE [LARGE SCALE GENOMIC DNA]</scope>
    <source>
        <strain evidence="2 3">1099-18</strain>
    </source>
</reference>
<evidence type="ECO:0000256" key="1">
    <source>
        <dbReference type="SAM" id="MobiDB-lite"/>
    </source>
</evidence>
<evidence type="ECO:0000313" key="2">
    <source>
        <dbReference type="EMBL" id="KJR89707.1"/>
    </source>
</evidence>
<dbReference type="Proteomes" id="UP000033710">
    <property type="component" value="Unassembled WGS sequence"/>
</dbReference>
<name>A0A0F2MJB0_SPOSC</name>
<dbReference type="RefSeq" id="XP_016592383.1">
    <property type="nucleotide sequence ID" value="XM_016733376.1"/>
</dbReference>
<dbReference type="VEuPathDB" id="FungiDB:SPSK_06675"/>
<dbReference type="GeneID" id="27668653"/>
<protein>
    <submittedName>
        <fullName evidence="2">Uncharacterized protein</fullName>
    </submittedName>
</protein>
<dbReference type="KEGG" id="ssck:SPSK_06675"/>
<dbReference type="AlphaFoldDB" id="A0A0F2MJB0"/>
<gene>
    <name evidence="2" type="ORF">SPSK_06675</name>
</gene>
<proteinExistence type="predicted"/>
<organism evidence="2 3">
    <name type="scientific">Sporothrix schenckii 1099-18</name>
    <dbReference type="NCBI Taxonomy" id="1397361"/>
    <lineage>
        <taxon>Eukaryota</taxon>
        <taxon>Fungi</taxon>
        <taxon>Dikarya</taxon>
        <taxon>Ascomycota</taxon>
        <taxon>Pezizomycotina</taxon>
        <taxon>Sordariomycetes</taxon>
        <taxon>Sordariomycetidae</taxon>
        <taxon>Ophiostomatales</taxon>
        <taxon>Ophiostomataceae</taxon>
        <taxon>Sporothrix</taxon>
    </lineage>
</organism>
<evidence type="ECO:0000313" key="3">
    <source>
        <dbReference type="Proteomes" id="UP000033710"/>
    </source>
</evidence>
<dbReference type="OrthoDB" id="10339318at2759"/>